<proteinExistence type="predicted"/>
<gene>
    <name evidence="1" type="ORF">ACFO60_31230</name>
</gene>
<sequence>MTGSPSSPETDMFAEPARMPADDDREVYLWRHPWLLEPGVGERAAGHVAAAPQAERPAMSVALAHLMDVRRRYEVGDAGYPIGMGPIESVWQQVGVGQISVEEGERLVRAPAFTAALSARYLHANRPHPRRRLLQRVTVYRLMAQG</sequence>
<name>A0ABV9CRU6_9ACTN</name>
<protein>
    <submittedName>
        <fullName evidence="1">Uncharacterized protein</fullName>
    </submittedName>
</protein>
<comment type="caution">
    <text evidence="1">The sequence shown here is derived from an EMBL/GenBank/DDBJ whole genome shotgun (WGS) entry which is preliminary data.</text>
</comment>
<accession>A0ABV9CRU6</accession>
<dbReference type="Proteomes" id="UP001596004">
    <property type="component" value="Unassembled WGS sequence"/>
</dbReference>
<dbReference type="RefSeq" id="WP_380847457.1">
    <property type="nucleotide sequence ID" value="NZ_JBHSFP010000029.1"/>
</dbReference>
<keyword evidence="2" id="KW-1185">Reference proteome</keyword>
<evidence type="ECO:0000313" key="1">
    <source>
        <dbReference type="EMBL" id="MFC4535260.1"/>
    </source>
</evidence>
<dbReference type="EMBL" id="JBHSFP010000029">
    <property type="protein sequence ID" value="MFC4535260.1"/>
    <property type="molecule type" value="Genomic_DNA"/>
</dbReference>
<reference evidence="2" key="1">
    <citation type="journal article" date="2019" name="Int. J. Syst. Evol. Microbiol.">
        <title>The Global Catalogue of Microorganisms (GCM) 10K type strain sequencing project: providing services to taxonomists for standard genome sequencing and annotation.</title>
        <authorList>
            <consortium name="The Broad Institute Genomics Platform"/>
            <consortium name="The Broad Institute Genome Sequencing Center for Infectious Disease"/>
            <person name="Wu L."/>
            <person name="Ma J."/>
        </authorList>
    </citation>
    <scope>NUCLEOTIDE SEQUENCE [LARGE SCALE GENOMIC DNA]</scope>
    <source>
        <strain evidence="2">CGMCC 4.7132</strain>
    </source>
</reference>
<evidence type="ECO:0000313" key="2">
    <source>
        <dbReference type="Proteomes" id="UP001596004"/>
    </source>
</evidence>
<organism evidence="1 2">
    <name type="scientific">Sphaerisporangium dianthi</name>
    <dbReference type="NCBI Taxonomy" id="1436120"/>
    <lineage>
        <taxon>Bacteria</taxon>
        <taxon>Bacillati</taxon>
        <taxon>Actinomycetota</taxon>
        <taxon>Actinomycetes</taxon>
        <taxon>Streptosporangiales</taxon>
        <taxon>Streptosporangiaceae</taxon>
        <taxon>Sphaerisporangium</taxon>
    </lineage>
</organism>